<name>A0A9D1ABD0_9FIRM</name>
<keyword evidence="3 7" id="KW-0812">Transmembrane</keyword>
<dbReference type="EMBL" id="DVGK01000052">
    <property type="protein sequence ID" value="HIR13127.1"/>
    <property type="molecule type" value="Genomic_DNA"/>
</dbReference>
<dbReference type="GO" id="GO:0055085">
    <property type="term" value="P:transmembrane transport"/>
    <property type="evidence" value="ECO:0007669"/>
    <property type="project" value="InterPro"/>
</dbReference>
<dbReference type="InterPro" id="IPR000515">
    <property type="entry name" value="MetI-like"/>
</dbReference>
<feature type="domain" description="ABC transmembrane type-1" evidence="8">
    <location>
        <begin position="28"/>
        <end position="230"/>
    </location>
</feature>
<reference evidence="9" key="2">
    <citation type="journal article" date="2021" name="PeerJ">
        <title>Extensive microbial diversity within the chicken gut microbiome revealed by metagenomics and culture.</title>
        <authorList>
            <person name="Gilroy R."/>
            <person name="Ravi A."/>
            <person name="Getino M."/>
            <person name="Pursley I."/>
            <person name="Horton D.L."/>
            <person name="Alikhan N.F."/>
            <person name="Baker D."/>
            <person name="Gharbi K."/>
            <person name="Hall N."/>
            <person name="Watson M."/>
            <person name="Adriaenssens E.M."/>
            <person name="Foster-Nyarko E."/>
            <person name="Jarju S."/>
            <person name="Secka A."/>
            <person name="Antonio M."/>
            <person name="Oren A."/>
            <person name="Chaudhuri R.R."/>
            <person name="La Ragione R."/>
            <person name="Hildebrand F."/>
            <person name="Pallen M.J."/>
        </authorList>
    </citation>
    <scope>NUCLEOTIDE SEQUENCE</scope>
    <source>
        <strain evidence="9">ChiSjej4B22-8148</strain>
    </source>
</reference>
<reference evidence="9" key="1">
    <citation type="submission" date="2020-10" db="EMBL/GenBank/DDBJ databases">
        <authorList>
            <person name="Gilroy R."/>
        </authorList>
    </citation>
    <scope>NUCLEOTIDE SEQUENCE</scope>
    <source>
        <strain evidence="9">ChiSjej4B22-8148</strain>
    </source>
</reference>
<dbReference type="CDD" id="cd06261">
    <property type="entry name" value="TM_PBP2"/>
    <property type="match status" value="1"/>
</dbReference>
<evidence type="ECO:0000259" key="8">
    <source>
        <dbReference type="PROSITE" id="PS50928"/>
    </source>
</evidence>
<feature type="transmembrane region" description="Helical" evidence="7">
    <location>
        <begin position="71"/>
        <end position="89"/>
    </location>
</feature>
<dbReference type="Pfam" id="PF00528">
    <property type="entry name" value="BPD_transp_1"/>
    <property type="match status" value="1"/>
</dbReference>
<evidence type="ECO:0000256" key="7">
    <source>
        <dbReference type="RuleBase" id="RU363032"/>
    </source>
</evidence>
<gene>
    <name evidence="9" type="ORF">IAB31_04305</name>
</gene>
<evidence type="ECO:0000256" key="6">
    <source>
        <dbReference type="ARBA" id="ARBA00023136"/>
    </source>
</evidence>
<feature type="transmembrane region" description="Helical" evidence="7">
    <location>
        <begin position="31"/>
        <end position="50"/>
    </location>
</feature>
<keyword evidence="4" id="KW-0029">Amino-acid transport</keyword>
<accession>A0A9D1ABD0</accession>
<keyword evidence="6 7" id="KW-0472">Membrane</keyword>
<feature type="transmembrane region" description="Helical" evidence="7">
    <location>
        <begin position="215"/>
        <end position="236"/>
    </location>
</feature>
<dbReference type="InterPro" id="IPR035906">
    <property type="entry name" value="MetI-like_sf"/>
</dbReference>
<organism evidence="9 10">
    <name type="scientific">Candidatus Choladousia intestinavium</name>
    <dbReference type="NCBI Taxonomy" id="2840727"/>
    <lineage>
        <taxon>Bacteria</taxon>
        <taxon>Bacillati</taxon>
        <taxon>Bacillota</taxon>
        <taxon>Clostridia</taxon>
        <taxon>Lachnospirales</taxon>
        <taxon>Lachnospiraceae</taxon>
        <taxon>Lachnospiraceae incertae sedis</taxon>
        <taxon>Candidatus Choladousia</taxon>
    </lineage>
</organism>
<evidence type="ECO:0000256" key="3">
    <source>
        <dbReference type="ARBA" id="ARBA00022692"/>
    </source>
</evidence>
<comment type="similarity">
    <text evidence="2">Belongs to the binding-protein-dependent transport system permease family. HisMQ subfamily.</text>
</comment>
<dbReference type="GO" id="GO:0006865">
    <property type="term" value="P:amino acid transport"/>
    <property type="evidence" value="ECO:0007669"/>
    <property type="project" value="UniProtKB-KW"/>
</dbReference>
<dbReference type="PROSITE" id="PS50928">
    <property type="entry name" value="ABC_TM1"/>
    <property type="match status" value="1"/>
</dbReference>
<evidence type="ECO:0000313" key="10">
    <source>
        <dbReference type="Proteomes" id="UP000886757"/>
    </source>
</evidence>
<dbReference type="Gene3D" id="1.10.3720.10">
    <property type="entry name" value="MetI-like"/>
    <property type="match status" value="1"/>
</dbReference>
<comment type="caution">
    <text evidence="9">The sequence shown here is derived from an EMBL/GenBank/DDBJ whole genome shotgun (WGS) entry which is preliminary data.</text>
</comment>
<protein>
    <submittedName>
        <fullName evidence="9">Amino acid ABC transporter permease</fullName>
    </submittedName>
</protein>
<dbReference type="Proteomes" id="UP000886757">
    <property type="component" value="Unassembled WGS sequence"/>
</dbReference>
<comment type="subcellular location">
    <subcellularLocation>
        <location evidence="7">Cell membrane</location>
        <topology evidence="7">Multi-pass membrane protein</topology>
    </subcellularLocation>
    <subcellularLocation>
        <location evidence="1">Membrane</location>
        <topology evidence="1">Multi-pass membrane protein</topology>
    </subcellularLocation>
</comment>
<keyword evidence="5 7" id="KW-1133">Transmembrane helix</keyword>
<evidence type="ECO:0000256" key="2">
    <source>
        <dbReference type="ARBA" id="ARBA00010072"/>
    </source>
</evidence>
<dbReference type="AlphaFoldDB" id="A0A9D1ABD0"/>
<feature type="transmembrane region" description="Helical" evidence="7">
    <location>
        <begin position="95"/>
        <end position="115"/>
    </location>
</feature>
<dbReference type="PANTHER" id="PTHR30614">
    <property type="entry name" value="MEMBRANE COMPONENT OF AMINO ACID ABC TRANSPORTER"/>
    <property type="match status" value="1"/>
</dbReference>
<sequence>MNWIEGLREDFIRTFIRDDRYKVFATGFQNTILITLVSLVVGLVFGILIAMIRYGFTQMRKKKAITWYGKLFYWVYWIIDKILALYIAVMRGVPLVVQLLIMAFVIMAGFPNKVIVCCIAMGLNSAAYVSEVVRGGINSVDAGQMEAGRSLGVGTITTIIYIILPQAFKSALPALCNEGIAVLKETSVVGYIAVVDLTRASDLVRSRTMSAMMPLLFIAAVYFICVMILSWGVSILERRLKQGDRG</sequence>
<evidence type="ECO:0000313" key="9">
    <source>
        <dbReference type="EMBL" id="HIR13127.1"/>
    </source>
</evidence>
<dbReference type="SUPFAM" id="SSF161098">
    <property type="entry name" value="MetI-like"/>
    <property type="match status" value="1"/>
</dbReference>
<evidence type="ECO:0000256" key="5">
    <source>
        <dbReference type="ARBA" id="ARBA00022989"/>
    </source>
</evidence>
<evidence type="ECO:0000256" key="1">
    <source>
        <dbReference type="ARBA" id="ARBA00004141"/>
    </source>
</evidence>
<keyword evidence="7" id="KW-0813">Transport</keyword>
<dbReference type="InterPro" id="IPR043429">
    <property type="entry name" value="ArtM/GltK/GlnP/TcyL/YhdX-like"/>
</dbReference>
<dbReference type="PANTHER" id="PTHR30614:SF20">
    <property type="entry name" value="GLUTAMINE TRANSPORT SYSTEM PERMEASE PROTEIN GLNP"/>
    <property type="match status" value="1"/>
</dbReference>
<proteinExistence type="inferred from homology"/>
<dbReference type="GO" id="GO:0005886">
    <property type="term" value="C:plasma membrane"/>
    <property type="evidence" value="ECO:0007669"/>
    <property type="project" value="UniProtKB-SubCell"/>
</dbReference>
<evidence type="ECO:0000256" key="4">
    <source>
        <dbReference type="ARBA" id="ARBA00022970"/>
    </source>
</evidence>